<dbReference type="SUPFAM" id="SSF88659">
    <property type="entry name" value="Sigma3 and sigma4 domains of RNA polymerase sigma factors"/>
    <property type="match status" value="2"/>
</dbReference>
<keyword evidence="2 5" id="KW-0731">Sigma factor</keyword>
<evidence type="ECO:0000256" key="2">
    <source>
        <dbReference type="ARBA" id="ARBA00023082"/>
    </source>
</evidence>
<dbReference type="GO" id="GO:0016987">
    <property type="term" value="F:sigma factor activity"/>
    <property type="evidence" value="ECO:0007669"/>
    <property type="project" value="UniProtKB-KW"/>
</dbReference>
<protein>
    <recommendedName>
        <fullName evidence="5">RNA polymerase sigma factor</fullName>
    </recommendedName>
</protein>
<dbReference type="Gene3D" id="1.10.601.10">
    <property type="entry name" value="RNA Polymerase Primary Sigma Factor"/>
    <property type="match status" value="1"/>
</dbReference>
<accession>A0A543Q794</accession>
<dbReference type="FunFam" id="1.10.601.10:FF:000001">
    <property type="entry name" value="RNA polymerase sigma factor SigA"/>
    <property type="match status" value="1"/>
</dbReference>
<dbReference type="Pfam" id="PF04542">
    <property type="entry name" value="Sigma70_r2"/>
    <property type="match status" value="1"/>
</dbReference>
<dbReference type="EMBL" id="SZUV01000001">
    <property type="protein sequence ID" value="TQN52187.1"/>
    <property type="molecule type" value="Genomic_DNA"/>
</dbReference>
<dbReference type="InterPro" id="IPR007627">
    <property type="entry name" value="RNA_pol_sigma70_r2"/>
</dbReference>
<dbReference type="Pfam" id="PF00140">
    <property type="entry name" value="Sigma70_r1_2"/>
    <property type="match status" value="1"/>
</dbReference>
<proteinExistence type="inferred from homology"/>
<dbReference type="InterPro" id="IPR014284">
    <property type="entry name" value="RNA_pol_sigma-70_dom"/>
</dbReference>
<organism evidence="8 9">
    <name type="scientific">Acidithiobacillus thiooxidans ATCC 19377</name>
    <dbReference type="NCBI Taxonomy" id="637390"/>
    <lineage>
        <taxon>Bacteria</taxon>
        <taxon>Pseudomonadati</taxon>
        <taxon>Pseudomonadota</taxon>
        <taxon>Acidithiobacillia</taxon>
        <taxon>Acidithiobacillales</taxon>
        <taxon>Acidithiobacillaceae</taxon>
        <taxon>Acidithiobacillus</taxon>
    </lineage>
</organism>
<sequence>MKEYIEESSNTDSIHCYLREIRQQGLMTAEEEVALGRQVQAGDMDARNTMIVSNLRLVVNLAKRYLRHDLPLLDLIEEGNLGLMHAVEKFDPEKGFRFSTYATWWIRQSIERAIMDQRGTIRIPIHVIKKLSAILRTTRELETILQRSPTPEEIAESIKWPVSEIHEYLKKDVLVTSLDTPISHDDRASSLADIIPDPSSSTEVALTARDLSSHVHQWVGLMPEKHRQVIFWRFGLDGTDENSLKEVGDRMGVSREHVRQIQSEALEILRDRIKAEGLTADMLFD</sequence>
<dbReference type="InterPro" id="IPR007630">
    <property type="entry name" value="RNA_pol_sigma70_r4"/>
</dbReference>
<keyword evidence="4 5" id="KW-0804">Transcription</keyword>
<evidence type="ECO:0000256" key="1">
    <source>
        <dbReference type="ARBA" id="ARBA00023015"/>
    </source>
</evidence>
<dbReference type="PRINTS" id="PR00046">
    <property type="entry name" value="SIGMA70FCT"/>
</dbReference>
<keyword evidence="3 5" id="KW-0238">DNA-binding</keyword>
<dbReference type="SUPFAM" id="SSF88946">
    <property type="entry name" value="Sigma2 domain of RNA polymerase sigma factors"/>
    <property type="match status" value="1"/>
</dbReference>
<evidence type="ECO:0000256" key="3">
    <source>
        <dbReference type="ARBA" id="ARBA00023125"/>
    </source>
</evidence>
<name>A0A543Q794_ACITH</name>
<evidence type="ECO:0000313" key="9">
    <source>
        <dbReference type="Proteomes" id="UP000315403"/>
    </source>
</evidence>
<feature type="domain" description="RNA polymerase sigma-70" evidence="6">
    <location>
        <begin position="74"/>
        <end position="87"/>
    </location>
</feature>
<reference evidence="8 9" key="1">
    <citation type="submission" date="2019-03" db="EMBL/GenBank/DDBJ databases">
        <title>New insights into Acidothiobacillus thiooxidans sulfur metabolism through coupled gene expression, solution geochemistry, microscopy and spectroscopy analyses.</title>
        <authorList>
            <person name="Camacho D."/>
            <person name="Frazao R."/>
            <person name="Fouillen A."/>
            <person name="Nanci A."/>
            <person name="Lang B.F."/>
            <person name="Apte S.C."/>
            <person name="Baron C."/>
            <person name="Warren L.A."/>
        </authorList>
    </citation>
    <scope>NUCLEOTIDE SEQUENCE [LARGE SCALE GENOMIC DNA]</scope>
    <source>
        <strain evidence="8 9">ATCC 19377</strain>
    </source>
</reference>
<dbReference type="InterPro" id="IPR013324">
    <property type="entry name" value="RNA_pol_sigma_r3/r4-like"/>
</dbReference>
<dbReference type="PROSITE" id="PS00716">
    <property type="entry name" value="SIGMA70_2"/>
    <property type="match status" value="1"/>
</dbReference>
<comment type="caution">
    <text evidence="8">The sequence shown here is derived from an EMBL/GenBank/DDBJ whole genome shotgun (WGS) entry which is preliminary data.</text>
</comment>
<dbReference type="CDD" id="cd06171">
    <property type="entry name" value="Sigma70_r4"/>
    <property type="match status" value="1"/>
</dbReference>
<comment type="function">
    <text evidence="5">Sigma factors are initiation factors that promote the attachment of RNA polymerase to specific initiation sites and are then released.</text>
</comment>
<dbReference type="RefSeq" id="WP_142088433.1">
    <property type="nucleotide sequence ID" value="NZ_SZUV01000001.1"/>
</dbReference>
<evidence type="ECO:0000256" key="5">
    <source>
        <dbReference type="RuleBase" id="RU362124"/>
    </source>
</evidence>
<evidence type="ECO:0000259" key="7">
    <source>
        <dbReference type="PROSITE" id="PS00716"/>
    </source>
</evidence>
<evidence type="ECO:0000259" key="6">
    <source>
        <dbReference type="PROSITE" id="PS00715"/>
    </source>
</evidence>
<evidence type="ECO:0000313" key="8">
    <source>
        <dbReference type="EMBL" id="TQN52187.1"/>
    </source>
</evidence>
<comment type="similarity">
    <text evidence="5">Belongs to the sigma-70 factor family.</text>
</comment>
<dbReference type="PROSITE" id="PS00715">
    <property type="entry name" value="SIGMA70_1"/>
    <property type="match status" value="1"/>
</dbReference>
<dbReference type="Proteomes" id="UP000315403">
    <property type="component" value="Unassembled WGS sequence"/>
</dbReference>
<dbReference type="PANTHER" id="PTHR30603">
    <property type="entry name" value="RNA POLYMERASE SIGMA FACTOR RPO"/>
    <property type="match status" value="1"/>
</dbReference>
<keyword evidence="1 5" id="KW-0805">Transcription regulation</keyword>
<dbReference type="InterPro" id="IPR013325">
    <property type="entry name" value="RNA_pol_sigma_r2"/>
</dbReference>
<dbReference type="GO" id="GO:0003677">
    <property type="term" value="F:DNA binding"/>
    <property type="evidence" value="ECO:0007669"/>
    <property type="project" value="UniProtKB-KW"/>
</dbReference>
<dbReference type="Gene3D" id="1.10.10.10">
    <property type="entry name" value="Winged helix-like DNA-binding domain superfamily/Winged helix DNA-binding domain"/>
    <property type="match status" value="2"/>
</dbReference>
<dbReference type="InterPro" id="IPR009042">
    <property type="entry name" value="RNA_pol_sigma70_r1_2"/>
</dbReference>
<dbReference type="InterPro" id="IPR007624">
    <property type="entry name" value="RNA_pol_sigma70_r3"/>
</dbReference>
<feature type="domain" description="RNA polymerase sigma-70" evidence="7">
    <location>
        <begin position="243"/>
        <end position="269"/>
    </location>
</feature>
<evidence type="ECO:0000256" key="4">
    <source>
        <dbReference type="ARBA" id="ARBA00023163"/>
    </source>
</evidence>
<dbReference type="InterPro" id="IPR050239">
    <property type="entry name" value="Sigma-70_RNA_pol_init_factors"/>
</dbReference>
<dbReference type="PANTHER" id="PTHR30603:SF67">
    <property type="entry name" value="RNA POLYMERASE SIGMA FACTOR RPOS"/>
    <property type="match status" value="1"/>
</dbReference>
<dbReference type="AlphaFoldDB" id="A0A543Q794"/>
<dbReference type="Pfam" id="PF04539">
    <property type="entry name" value="Sigma70_r3"/>
    <property type="match status" value="1"/>
</dbReference>
<dbReference type="InterPro" id="IPR036388">
    <property type="entry name" value="WH-like_DNA-bd_sf"/>
</dbReference>
<dbReference type="NCBIfam" id="TIGR02937">
    <property type="entry name" value="sigma70-ECF"/>
    <property type="match status" value="1"/>
</dbReference>
<dbReference type="GO" id="GO:0006352">
    <property type="term" value="P:DNA-templated transcription initiation"/>
    <property type="evidence" value="ECO:0007669"/>
    <property type="project" value="InterPro"/>
</dbReference>
<dbReference type="PIRSF" id="PIRSF000770">
    <property type="entry name" value="RNA_pol_sigma-SigE/K"/>
    <property type="match status" value="1"/>
</dbReference>
<gene>
    <name evidence="8" type="primary">rpoS_4</name>
    <name evidence="8" type="ORF">DLNHIDIE_02071</name>
</gene>
<dbReference type="InterPro" id="IPR000943">
    <property type="entry name" value="RNA_pol_sigma70"/>
</dbReference>
<dbReference type="Pfam" id="PF04545">
    <property type="entry name" value="Sigma70_r4"/>
    <property type="match status" value="1"/>
</dbReference>